<keyword evidence="12" id="KW-1185">Reference proteome</keyword>
<dbReference type="Proteomes" id="UP000280696">
    <property type="component" value="Unassembled WGS sequence"/>
</dbReference>
<dbReference type="GO" id="GO:0005975">
    <property type="term" value="P:carbohydrate metabolic process"/>
    <property type="evidence" value="ECO:0007669"/>
    <property type="project" value="InterPro"/>
</dbReference>
<keyword evidence="5 10" id="KW-0328">Glycosyltransferase</keyword>
<dbReference type="PANTHER" id="PTHR32438:SF5">
    <property type="entry name" value="4-ALPHA-GLUCANOTRANSFERASE DPE1, CHLOROPLASTIC_AMYLOPLASTIC"/>
    <property type="match status" value="1"/>
</dbReference>
<dbReference type="PANTHER" id="PTHR32438">
    <property type="entry name" value="4-ALPHA-GLUCANOTRANSFERASE DPE1, CHLOROPLASTIC/AMYLOPLASTIC"/>
    <property type="match status" value="1"/>
</dbReference>
<evidence type="ECO:0000256" key="5">
    <source>
        <dbReference type="ARBA" id="ARBA00022676"/>
    </source>
</evidence>
<organism evidence="11 12">
    <name type="scientific">Parablautia intestinalis</name>
    <dbReference type="NCBI Taxonomy" id="2320100"/>
    <lineage>
        <taxon>Bacteria</taxon>
        <taxon>Bacillati</taxon>
        <taxon>Bacillota</taxon>
        <taxon>Clostridia</taxon>
        <taxon>Lachnospirales</taxon>
        <taxon>Lachnospiraceae</taxon>
        <taxon>Parablautia</taxon>
    </lineage>
</organism>
<dbReference type="Gene3D" id="3.20.20.80">
    <property type="entry name" value="Glycosidases"/>
    <property type="match status" value="1"/>
</dbReference>
<gene>
    <name evidence="11" type="primary">malQ</name>
    <name evidence="11" type="ORF">D7V94_10730</name>
</gene>
<dbReference type="InterPro" id="IPR003385">
    <property type="entry name" value="Glyco_hydro_77"/>
</dbReference>
<sequence>MGERRASGILLPVSSLPSKYGIGCFSKSAYTFVDQLKAAGQSYWQILPLGPTSYGDSPYQSFSTFAGNPYFISLEALIEEGVLEKDECDSVDFGNRPASVDYGKLYAGRFKLLRKAYERSRIYENPEFKRFCEVHSWWLDDYALFMAVKDCFQGKSWVEWAEDIRFRCDNALDYYRKELYFDIEFYKYIQFKFRQQWMELKAYANRQGISIIGDIPIYVAFDSADTWAGPELFQLDDENMPVAVAGCPPDAFARTGQLWGNPLYRWDYHKNQGYDWWLRRLSVCFELYDVVRIDHFRGFDEYYSIPYGDTTAERGHWEKGPGMDLFHAVRARLGQKSIIAEDLGFITDSVRWLVRESGFPNMKVLEFAFDSRDTGSASDYLPHNYDRNCVVYTGTHDNETLCSWFKKITAKERRMVREYIHNDQVTDKMIYKEMICLAMRSVANTCIIPIQDYLGYTNKARMNTPSTLGKNWKWRLREGEITAALIEEIRKLTETYGRCP</sequence>
<proteinExistence type="inferred from homology"/>
<evidence type="ECO:0000256" key="4">
    <source>
        <dbReference type="ARBA" id="ARBA00020295"/>
    </source>
</evidence>
<keyword evidence="7 10" id="KW-0119">Carbohydrate metabolism</keyword>
<dbReference type="RefSeq" id="WP_120469575.1">
    <property type="nucleotide sequence ID" value="NZ_CATAJS010000013.1"/>
</dbReference>
<evidence type="ECO:0000256" key="7">
    <source>
        <dbReference type="ARBA" id="ARBA00023277"/>
    </source>
</evidence>
<dbReference type="AlphaFoldDB" id="A0A3A9AIR9"/>
<dbReference type="InterPro" id="IPR017853">
    <property type="entry name" value="GH"/>
</dbReference>
<dbReference type="EMBL" id="RAYQ01000010">
    <property type="protein sequence ID" value="RKI91362.1"/>
    <property type="molecule type" value="Genomic_DNA"/>
</dbReference>
<accession>A0A3A9AIR9</accession>
<name>A0A3A9AIR9_9FIRM</name>
<reference evidence="11 12" key="1">
    <citation type="submission" date="2018-09" db="EMBL/GenBank/DDBJ databases">
        <title>Murine metabolic-syndrome-specific gut microbial biobank.</title>
        <authorList>
            <person name="Liu C."/>
        </authorList>
    </citation>
    <scope>NUCLEOTIDE SEQUENCE [LARGE SCALE GENOMIC DNA]</scope>
    <source>
        <strain evidence="11 12">0.1xD8-82</strain>
    </source>
</reference>
<evidence type="ECO:0000256" key="6">
    <source>
        <dbReference type="ARBA" id="ARBA00022679"/>
    </source>
</evidence>
<comment type="similarity">
    <text evidence="2 10">Belongs to the disproportionating enzyme family.</text>
</comment>
<dbReference type="OrthoDB" id="9811841at2"/>
<evidence type="ECO:0000256" key="3">
    <source>
        <dbReference type="ARBA" id="ARBA00012560"/>
    </source>
</evidence>
<evidence type="ECO:0000313" key="11">
    <source>
        <dbReference type="EMBL" id="RKI91362.1"/>
    </source>
</evidence>
<comment type="catalytic activity">
    <reaction evidence="1 10">
        <text>Transfers a segment of a (1-&gt;4)-alpha-D-glucan to a new position in an acceptor, which may be glucose or a (1-&gt;4)-alpha-D-glucan.</text>
        <dbReference type="EC" id="2.4.1.25"/>
    </reaction>
</comment>
<evidence type="ECO:0000313" key="12">
    <source>
        <dbReference type="Proteomes" id="UP000280696"/>
    </source>
</evidence>
<evidence type="ECO:0000256" key="2">
    <source>
        <dbReference type="ARBA" id="ARBA00005684"/>
    </source>
</evidence>
<evidence type="ECO:0000256" key="10">
    <source>
        <dbReference type="RuleBase" id="RU361207"/>
    </source>
</evidence>
<dbReference type="NCBIfam" id="NF011080">
    <property type="entry name" value="PRK14508.1-3"/>
    <property type="match status" value="1"/>
</dbReference>
<evidence type="ECO:0000256" key="9">
    <source>
        <dbReference type="ARBA" id="ARBA00031501"/>
    </source>
</evidence>
<dbReference type="GO" id="GO:0004134">
    <property type="term" value="F:4-alpha-glucanotransferase activity"/>
    <property type="evidence" value="ECO:0007669"/>
    <property type="project" value="UniProtKB-EC"/>
</dbReference>
<dbReference type="Pfam" id="PF02446">
    <property type="entry name" value="Glyco_hydro_77"/>
    <property type="match status" value="1"/>
</dbReference>
<evidence type="ECO:0000256" key="1">
    <source>
        <dbReference type="ARBA" id="ARBA00000439"/>
    </source>
</evidence>
<protein>
    <recommendedName>
        <fullName evidence="4 10">4-alpha-glucanotransferase</fullName>
        <ecNumber evidence="3 10">2.4.1.25</ecNumber>
    </recommendedName>
    <alternativeName>
        <fullName evidence="8 10">Amylomaltase</fullName>
    </alternativeName>
    <alternativeName>
        <fullName evidence="9 10">Disproportionating enzyme</fullName>
    </alternativeName>
</protein>
<dbReference type="EC" id="2.4.1.25" evidence="3 10"/>
<dbReference type="NCBIfam" id="TIGR00217">
    <property type="entry name" value="malQ"/>
    <property type="match status" value="1"/>
</dbReference>
<comment type="caution">
    <text evidence="11">The sequence shown here is derived from an EMBL/GenBank/DDBJ whole genome shotgun (WGS) entry which is preliminary data.</text>
</comment>
<evidence type="ECO:0000256" key="8">
    <source>
        <dbReference type="ARBA" id="ARBA00031423"/>
    </source>
</evidence>
<dbReference type="SUPFAM" id="SSF51445">
    <property type="entry name" value="(Trans)glycosidases"/>
    <property type="match status" value="1"/>
</dbReference>
<keyword evidence="6 10" id="KW-0808">Transferase</keyword>